<dbReference type="RefSeq" id="WP_051889207.1">
    <property type="nucleotide sequence ID" value="NZ_BHZF01000002.1"/>
</dbReference>
<feature type="domain" description="ABC transporter" evidence="4">
    <location>
        <begin position="6"/>
        <end position="202"/>
    </location>
</feature>
<accession>A0A369A3Y8</accession>
<organism evidence="5 6">
    <name type="scientific">Schleiferia thermophila</name>
    <dbReference type="NCBI Taxonomy" id="884107"/>
    <lineage>
        <taxon>Bacteria</taxon>
        <taxon>Pseudomonadati</taxon>
        <taxon>Bacteroidota</taxon>
        <taxon>Flavobacteriia</taxon>
        <taxon>Flavobacteriales</taxon>
        <taxon>Schleiferiaceae</taxon>
        <taxon>Schleiferia</taxon>
    </lineage>
</organism>
<dbReference type="PROSITE" id="PS00211">
    <property type="entry name" value="ABC_TRANSPORTER_1"/>
    <property type="match status" value="1"/>
</dbReference>
<evidence type="ECO:0000313" key="6">
    <source>
        <dbReference type="Proteomes" id="UP000253517"/>
    </source>
</evidence>
<gene>
    <name evidence="5" type="ORF">DES35_102339</name>
</gene>
<dbReference type="GO" id="GO:0016887">
    <property type="term" value="F:ATP hydrolysis activity"/>
    <property type="evidence" value="ECO:0007669"/>
    <property type="project" value="InterPro"/>
</dbReference>
<dbReference type="SUPFAM" id="SSF52540">
    <property type="entry name" value="P-loop containing nucleoside triphosphate hydrolases"/>
    <property type="match status" value="1"/>
</dbReference>
<proteinExistence type="predicted"/>
<dbReference type="Gene3D" id="3.40.50.300">
    <property type="entry name" value="P-loop containing nucleotide triphosphate hydrolases"/>
    <property type="match status" value="1"/>
</dbReference>
<dbReference type="InterPro" id="IPR003593">
    <property type="entry name" value="AAA+_ATPase"/>
</dbReference>
<name>A0A369A3Y8_9FLAO</name>
<evidence type="ECO:0000256" key="2">
    <source>
        <dbReference type="ARBA" id="ARBA00022741"/>
    </source>
</evidence>
<dbReference type="PANTHER" id="PTHR42939">
    <property type="entry name" value="ABC TRANSPORTER ATP-BINDING PROTEIN ALBC-RELATED"/>
    <property type="match status" value="1"/>
</dbReference>
<protein>
    <submittedName>
        <fullName evidence="5">ABC transporter family protein</fullName>
    </submittedName>
</protein>
<comment type="caution">
    <text evidence="5">The sequence shown here is derived from an EMBL/GenBank/DDBJ whole genome shotgun (WGS) entry which is preliminary data.</text>
</comment>
<dbReference type="PANTHER" id="PTHR42939:SF1">
    <property type="entry name" value="ABC TRANSPORTER ATP-BINDING PROTEIN ALBC-RELATED"/>
    <property type="match status" value="1"/>
</dbReference>
<dbReference type="InterPro" id="IPR051782">
    <property type="entry name" value="ABC_Transporter_VariousFunc"/>
</dbReference>
<keyword evidence="1" id="KW-0813">Transport</keyword>
<keyword evidence="3" id="KW-0067">ATP-binding</keyword>
<dbReference type="EMBL" id="QPJS01000002">
    <property type="protein sequence ID" value="RCX03883.1"/>
    <property type="molecule type" value="Genomic_DNA"/>
</dbReference>
<dbReference type="PROSITE" id="PS50893">
    <property type="entry name" value="ABC_TRANSPORTER_2"/>
    <property type="match status" value="1"/>
</dbReference>
<evidence type="ECO:0000313" key="5">
    <source>
        <dbReference type="EMBL" id="RCX03883.1"/>
    </source>
</evidence>
<dbReference type="InterPro" id="IPR027417">
    <property type="entry name" value="P-loop_NTPase"/>
</dbReference>
<dbReference type="Pfam" id="PF00005">
    <property type="entry name" value="ABC_tran"/>
    <property type="match status" value="1"/>
</dbReference>
<sequence length="203" mass="23112">MQEILLKAQNLSKQFGHHLIFSEVNFELKGPGLYAITGSNGSGKSTLLKILAGIMAPSSGQVTFRCNEYNITDEYYKHLSYAAPYQELPEELTLGELVQFYGSFRSLNIKTSELYQHFQLPDTGDKILKTFSSGMKQRVRLGLALLTEANITFLDEPTSNLDRQGIEWYQHLLSKKRNERLIIVASNTQREEYPDPLAIFEIE</sequence>
<dbReference type="SMART" id="SM00382">
    <property type="entry name" value="AAA"/>
    <property type="match status" value="1"/>
</dbReference>
<dbReference type="Proteomes" id="UP000253517">
    <property type="component" value="Unassembled WGS sequence"/>
</dbReference>
<dbReference type="InterPro" id="IPR003439">
    <property type="entry name" value="ABC_transporter-like_ATP-bd"/>
</dbReference>
<evidence type="ECO:0000259" key="4">
    <source>
        <dbReference type="PROSITE" id="PS50893"/>
    </source>
</evidence>
<dbReference type="InterPro" id="IPR017871">
    <property type="entry name" value="ABC_transporter-like_CS"/>
</dbReference>
<dbReference type="AlphaFoldDB" id="A0A369A3Y8"/>
<dbReference type="GO" id="GO:0005524">
    <property type="term" value="F:ATP binding"/>
    <property type="evidence" value="ECO:0007669"/>
    <property type="project" value="UniProtKB-KW"/>
</dbReference>
<evidence type="ECO:0000256" key="1">
    <source>
        <dbReference type="ARBA" id="ARBA00022448"/>
    </source>
</evidence>
<keyword evidence="6" id="KW-1185">Reference proteome</keyword>
<reference evidence="5 6" key="1">
    <citation type="submission" date="2018-07" db="EMBL/GenBank/DDBJ databases">
        <title>Genomic Encyclopedia of Type Strains, Phase IV (KMG-IV): sequencing the most valuable type-strain genomes for metagenomic binning, comparative biology and taxonomic classification.</title>
        <authorList>
            <person name="Goeker M."/>
        </authorList>
    </citation>
    <scope>NUCLEOTIDE SEQUENCE [LARGE SCALE GENOMIC DNA]</scope>
    <source>
        <strain evidence="5 6">DSM 21410</strain>
    </source>
</reference>
<evidence type="ECO:0000256" key="3">
    <source>
        <dbReference type="ARBA" id="ARBA00022840"/>
    </source>
</evidence>
<keyword evidence="2" id="KW-0547">Nucleotide-binding</keyword>